<dbReference type="HOGENOM" id="CLU_1809762_0_0_1"/>
<dbReference type="GO" id="GO:0046512">
    <property type="term" value="P:sphingosine biosynthetic process"/>
    <property type="evidence" value="ECO:0007669"/>
    <property type="project" value="TreeGrafter"/>
</dbReference>
<reference evidence="2" key="2">
    <citation type="submission" date="2011-02" db="EMBL/GenBank/DDBJ databases">
        <authorList>
            <person name="MacLean D."/>
        </authorList>
    </citation>
    <scope>NUCLEOTIDE SEQUENCE</scope>
</reference>
<dbReference type="GO" id="GO:0016020">
    <property type="term" value="C:membrane"/>
    <property type="evidence" value="ECO:0007669"/>
    <property type="project" value="TreeGrafter"/>
</dbReference>
<dbReference type="Gene3D" id="3.40.50.10330">
    <property type="entry name" value="Probable inorganic polyphosphate/atp-NAD kinase, domain 1"/>
    <property type="match status" value="1"/>
</dbReference>
<protein>
    <submittedName>
        <fullName evidence="2">Uncharacterized protein AlNc14C64G4568</fullName>
    </submittedName>
</protein>
<name>F0WD47_9STRA</name>
<dbReference type="Gene3D" id="2.60.200.40">
    <property type="match status" value="1"/>
</dbReference>
<dbReference type="GO" id="GO:0005737">
    <property type="term" value="C:cytoplasm"/>
    <property type="evidence" value="ECO:0007669"/>
    <property type="project" value="TreeGrafter"/>
</dbReference>
<dbReference type="InterPro" id="IPR050187">
    <property type="entry name" value="Lipid_Phosphate_FormReg"/>
</dbReference>
<organism evidence="2">
    <name type="scientific">Albugo laibachii Nc14</name>
    <dbReference type="NCBI Taxonomy" id="890382"/>
    <lineage>
        <taxon>Eukaryota</taxon>
        <taxon>Sar</taxon>
        <taxon>Stramenopiles</taxon>
        <taxon>Oomycota</taxon>
        <taxon>Peronosporomycetes</taxon>
        <taxon>Albuginales</taxon>
        <taxon>Albuginaceae</taxon>
        <taxon>Albugo</taxon>
    </lineage>
</organism>
<dbReference type="GO" id="GO:0001727">
    <property type="term" value="F:lipid kinase activity"/>
    <property type="evidence" value="ECO:0007669"/>
    <property type="project" value="TreeGrafter"/>
</dbReference>
<dbReference type="PANTHER" id="PTHR12358">
    <property type="entry name" value="SPHINGOSINE KINASE"/>
    <property type="match status" value="1"/>
</dbReference>
<dbReference type="EMBL" id="FR824109">
    <property type="protein sequence ID" value="CCA19119.1"/>
    <property type="molecule type" value="Genomic_DNA"/>
</dbReference>
<sequence length="143" mass="15690">MLETVRSGHAIEMGHQFRTEDGYEAIVFVGGDGTLCEFMNGLVHRPEKEWREIVASTPISLLCAGTQNAFGVGVVVGIPTLEAAIFCIIKRKIRPLDVTTVVADHVPNLVHFSYCGVGWGIAGDIAAESEWYRFLGTSRYAYL</sequence>
<dbReference type="PANTHER" id="PTHR12358:SF31">
    <property type="entry name" value="ACYLGLYCEROL KINASE, MITOCHONDRIAL"/>
    <property type="match status" value="1"/>
</dbReference>
<accession>F0WD47</accession>
<dbReference type="SUPFAM" id="SSF111331">
    <property type="entry name" value="NAD kinase/diacylglycerol kinase-like"/>
    <property type="match status" value="1"/>
</dbReference>
<evidence type="ECO:0000259" key="1">
    <source>
        <dbReference type="PROSITE" id="PS50146"/>
    </source>
</evidence>
<dbReference type="InterPro" id="IPR016064">
    <property type="entry name" value="NAD/diacylglycerol_kinase_sf"/>
</dbReference>
<dbReference type="Pfam" id="PF00781">
    <property type="entry name" value="DAGK_cat"/>
    <property type="match status" value="1"/>
</dbReference>
<dbReference type="InterPro" id="IPR017438">
    <property type="entry name" value="ATP-NAD_kinase_N"/>
</dbReference>
<feature type="domain" description="DAGKc" evidence="1">
    <location>
        <begin position="1"/>
        <end position="105"/>
    </location>
</feature>
<evidence type="ECO:0000313" key="2">
    <source>
        <dbReference type="EMBL" id="CCA19119.1"/>
    </source>
</evidence>
<dbReference type="GO" id="GO:0016773">
    <property type="term" value="F:phosphotransferase activity, alcohol group as acceptor"/>
    <property type="evidence" value="ECO:0007669"/>
    <property type="project" value="UniProtKB-ARBA"/>
</dbReference>
<proteinExistence type="predicted"/>
<dbReference type="AlphaFoldDB" id="F0WD47"/>
<gene>
    <name evidence="2" type="primary">AlNc14C64G4568</name>
    <name evidence="2" type="ORF">ALNC14_052620</name>
</gene>
<dbReference type="InterPro" id="IPR001206">
    <property type="entry name" value="Diacylglycerol_kinase_cat_dom"/>
</dbReference>
<reference evidence="2" key="1">
    <citation type="journal article" date="2011" name="PLoS Biol.">
        <title>Gene gain and loss during evolution of obligate parasitism in the white rust pathogen of Arabidopsis thaliana.</title>
        <authorList>
            <person name="Kemen E."/>
            <person name="Gardiner A."/>
            <person name="Schultz-Larsen T."/>
            <person name="Kemen A.C."/>
            <person name="Balmuth A.L."/>
            <person name="Robert-Seilaniantz A."/>
            <person name="Bailey K."/>
            <person name="Holub E."/>
            <person name="Studholme D.J."/>
            <person name="Maclean D."/>
            <person name="Jones J.D."/>
        </authorList>
    </citation>
    <scope>NUCLEOTIDE SEQUENCE</scope>
</reference>
<dbReference type="PROSITE" id="PS50146">
    <property type="entry name" value="DAGK"/>
    <property type="match status" value="1"/>
</dbReference>